<dbReference type="InterPro" id="IPR000577">
    <property type="entry name" value="Carb_kinase_FGGY"/>
</dbReference>
<organism evidence="7">
    <name type="scientific">Candidatus Caldatribacterium californiense</name>
    <dbReference type="NCBI Taxonomy" id="1454726"/>
    <lineage>
        <taxon>Bacteria</taxon>
        <taxon>Pseudomonadati</taxon>
        <taxon>Atribacterota</taxon>
        <taxon>Atribacteria</taxon>
        <taxon>Atribacterales</taxon>
        <taxon>Candidatus Caldatribacteriaceae</taxon>
        <taxon>Candidatus Caldatribacterium</taxon>
    </lineage>
</organism>
<dbReference type="InterPro" id="IPR043129">
    <property type="entry name" value="ATPase_NBD"/>
</dbReference>
<dbReference type="GO" id="GO:0016773">
    <property type="term" value="F:phosphotransferase activity, alcohol group as acceptor"/>
    <property type="evidence" value="ECO:0007669"/>
    <property type="project" value="InterPro"/>
</dbReference>
<evidence type="ECO:0008006" key="8">
    <source>
        <dbReference type="Google" id="ProtNLM"/>
    </source>
</evidence>
<dbReference type="InterPro" id="IPR018484">
    <property type="entry name" value="FGGY_N"/>
</dbReference>
<feature type="domain" description="Carbohydrate kinase FGGY C-terminal" evidence="6">
    <location>
        <begin position="284"/>
        <end position="437"/>
    </location>
</feature>
<dbReference type="InterPro" id="IPR018483">
    <property type="entry name" value="Carb_kinase_FGGY_CS"/>
</dbReference>
<dbReference type="EMBL" id="DTEN01000304">
    <property type="protein sequence ID" value="HGI75518.1"/>
    <property type="molecule type" value="Genomic_DNA"/>
</dbReference>
<evidence type="ECO:0000259" key="6">
    <source>
        <dbReference type="Pfam" id="PF02782"/>
    </source>
</evidence>
<dbReference type="GO" id="GO:0016301">
    <property type="term" value="F:kinase activity"/>
    <property type="evidence" value="ECO:0007669"/>
    <property type="project" value="UniProtKB-KW"/>
</dbReference>
<comment type="similarity">
    <text evidence="1 4">Belongs to the FGGY kinase family.</text>
</comment>
<keyword evidence="2 4" id="KW-0808">Transferase</keyword>
<dbReference type="InterPro" id="IPR018485">
    <property type="entry name" value="FGGY_C"/>
</dbReference>
<evidence type="ECO:0000256" key="2">
    <source>
        <dbReference type="ARBA" id="ARBA00022679"/>
    </source>
</evidence>
<feature type="domain" description="Carbohydrate kinase FGGY N-terminal" evidence="5">
    <location>
        <begin position="3"/>
        <end position="243"/>
    </location>
</feature>
<dbReference type="AlphaFoldDB" id="A0A7V3YMR6"/>
<comment type="caution">
    <text evidence="7">The sequence shown here is derived from an EMBL/GenBank/DDBJ whole genome shotgun (WGS) entry which is preliminary data.</text>
</comment>
<dbReference type="Pfam" id="PF02782">
    <property type="entry name" value="FGGY_C"/>
    <property type="match status" value="1"/>
</dbReference>
<evidence type="ECO:0000313" key="7">
    <source>
        <dbReference type="EMBL" id="HGI75518.1"/>
    </source>
</evidence>
<sequence>MFFLGLDVGTTRCKAALFDEDGHLISGASREYGYTSPQPGWAEQDPEEVWGLVQEAIRETLQKTDRKPQALSVSAQGEAVIFLDGQGKPLRRAILGMDMRAKEEAQELKEHFGAERLLAMSGVPVHPLTSAAKILWVKKHEPEVFRQSAKILCYEDFILWKLGDIPAIDFSMACKTLLFDMHRREWSRELLEYLELDASCLAPCFPSGTVVGTVRREVAAELGLPAELRVVTGGHDQCCAALGAGSTEERIAFDNAGTAEVFGIPVSDPSVVLRIHPQNFSCYAHVLPEKFLLATLNQTAGLFLRWYRDTFAREDSYATLLERASKEPSHIFALPHLVGSGTPWIDPFSKAAFVGMTLHTDEGEIIRAILEGVVFEQKMSLDLFEEQGVTFEEVRVTGGCARSPLWLQIRADVFGRPVKTLQCEDASVLGAAILAACGLGAYASPQEAAARMVKVKGVWEPNERLHQVYQEKLAIYRDLYFALRDVHHRMG</sequence>
<dbReference type="PIRSF" id="PIRSF000538">
    <property type="entry name" value="GlpK"/>
    <property type="match status" value="1"/>
</dbReference>
<dbReference type="PROSITE" id="PS00445">
    <property type="entry name" value="FGGY_KINASES_2"/>
    <property type="match status" value="1"/>
</dbReference>
<gene>
    <name evidence="7" type="ORF">ENU96_07575</name>
</gene>
<dbReference type="SUPFAM" id="SSF53067">
    <property type="entry name" value="Actin-like ATPase domain"/>
    <property type="match status" value="2"/>
</dbReference>
<reference evidence="7" key="1">
    <citation type="journal article" date="2020" name="mSystems">
        <title>Genome- and Community-Level Interaction Insights into Carbon Utilization and Element Cycling Functions of Hydrothermarchaeota in Hydrothermal Sediment.</title>
        <authorList>
            <person name="Zhou Z."/>
            <person name="Liu Y."/>
            <person name="Xu W."/>
            <person name="Pan J."/>
            <person name="Luo Z.H."/>
            <person name="Li M."/>
        </authorList>
    </citation>
    <scope>NUCLEOTIDE SEQUENCE [LARGE SCALE GENOMIC DNA]</scope>
    <source>
        <strain evidence="7">SpSt-716</strain>
    </source>
</reference>
<dbReference type="GO" id="GO:0005975">
    <property type="term" value="P:carbohydrate metabolic process"/>
    <property type="evidence" value="ECO:0007669"/>
    <property type="project" value="InterPro"/>
</dbReference>
<dbReference type="PANTHER" id="PTHR43095:SF5">
    <property type="entry name" value="XYLULOSE KINASE"/>
    <property type="match status" value="1"/>
</dbReference>
<evidence type="ECO:0000259" key="5">
    <source>
        <dbReference type="Pfam" id="PF00370"/>
    </source>
</evidence>
<accession>A0A7V3YMR6</accession>
<evidence type="ECO:0000256" key="4">
    <source>
        <dbReference type="RuleBase" id="RU003733"/>
    </source>
</evidence>
<dbReference type="CDD" id="cd07773">
    <property type="entry name" value="ASKHA_NBD_FGGY_FK"/>
    <property type="match status" value="1"/>
</dbReference>
<name>A0A7V3YMR6_9BACT</name>
<proteinExistence type="inferred from homology"/>
<protein>
    <recommendedName>
        <fullName evidence="8">Xylulokinase</fullName>
    </recommendedName>
</protein>
<dbReference type="Pfam" id="PF00370">
    <property type="entry name" value="FGGY_N"/>
    <property type="match status" value="1"/>
</dbReference>
<evidence type="ECO:0000256" key="3">
    <source>
        <dbReference type="ARBA" id="ARBA00022777"/>
    </source>
</evidence>
<keyword evidence="3 4" id="KW-0418">Kinase</keyword>
<dbReference type="InterPro" id="IPR050406">
    <property type="entry name" value="FGGY_Carb_Kinase"/>
</dbReference>
<dbReference type="PANTHER" id="PTHR43095">
    <property type="entry name" value="SUGAR KINASE"/>
    <property type="match status" value="1"/>
</dbReference>
<evidence type="ECO:0000256" key="1">
    <source>
        <dbReference type="ARBA" id="ARBA00009156"/>
    </source>
</evidence>
<dbReference type="Gene3D" id="3.30.420.40">
    <property type="match status" value="2"/>
</dbReference>